<dbReference type="InterPro" id="IPR036851">
    <property type="entry name" value="Chloroperoxidase-like_sf"/>
</dbReference>
<feature type="signal peptide" evidence="8">
    <location>
        <begin position="1"/>
        <end position="19"/>
    </location>
</feature>
<dbReference type="PANTHER" id="PTHR33577">
    <property type="entry name" value="STERIGMATOCYSTIN BIOSYNTHESIS PEROXIDASE STCC-RELATED"/>
    <property type="match status" value="1"/>
</dbReference>
<evidence type="ECO:0000256" key="7">
    <source>
        <dbReference type="ARBA" id="ARBA00025795"/>
    </source>
</evidence>
<keyword evidence="4" id="KW-0479">Metal-binding</keyword>
<feature type="chain" id="PRO_5004889024" description="Heme haloperoxidase family profile domain-containing protein" evidence="8">
    <location>
        <begin position="20"/>
        <end position="437"/>
    </location>
</feature>
<dbReference type="GO" id="GO:0004601">
    <property type="term" value="F:peroxidase activity"/>
    <property type="evidence" value="ECO:0007669"/>
    <property type="project" value="UniProtKB-KW"/>
</dbReference>
<comment type="cofactor">
    <cofactor evidence="1">
        <name>heme b</name>
        <dbReference type="ChEBI" id="CHEBI:60344"/>
    </cofactor>
</comment>
<evidence type="ECO:0000256" key="8">
    <source>
        <dbReference type="SAM" id="SignalP"/>
    </source>
</evidence>
<dbReference type="KEGG" id="bor:COCMIDRAFT_109244"/>
<keyword evidence="6" id="KW-0408">Iron</keyword>
<feature type="domain" description="Heme haloperoxidase family profile" evidence="9">
    <location>
        <begin position="78"/>
        <end position="326"/>
    </location>
</feature>
<dbReference type="PANTHER" id="PTHR33577:SF1">
    <property type="entry name" value="HEME HALOPEROXIDASE FAMILY PROFILE DOMAIN-CONTAINING PROTEIN"/>
    <property type="match status" value="1"/>
</dbReference>
<dbReference type="OrthoDB" id="407298at2759"/>
<dbReference type="SUPFAM" id="SSF47571">
    <property type="entry name" value="Cloroperoxidase"/>
    <property type="match status" value="1"/>
</dbReference>
<dbReference type="Gene3D" id="1.10.489.10">
    <property type="entry name" value="Chloroperoxidase-like"/>
    <property type="match status" value="1"/>
</dbReference>
<evidence type="ECO:0000256" key="4">
    <source>
        <dbReference type="ARBA" id="ARBA00022723"/>
    </source>
</evidence>
<keyword evidence="2" id="KW-0575">Peroxidase</keyword>
<evidence type="ECO:0000256" key="2">
    <source>
        <dbReference type="ARBA" id="ARBA00022559"/>
    </source>
</evidence>
<keyword evidence="5" id="KW-0560">Oxidoreductase</keyword>
<evidence type="ECO:0000256" key="3">
    <source>
        <dbReference type="ARBA" id="ARBA00022617"/>
    </source>
</evidence>
<accession>W6YM26</accession>
<comment type="similarity">
    <text evidence="7">Belongs to the chloroperoxidase family.</text>
</comment>
<protein>
    <recommendedName>
        <fullName evidence="9">Heme haloperoxidase family profile domain-containing protein</fullName>
    </recommendedName>
</protein>
<keyword evidence="8" id="KW-0732">Signal</keyword>
<evidence type="ECO:0000256" key="1">
    <source>
        <dbReference type="ARBA" id="ARBA00001970"/>
    </source>
</evidence>
<gene>
    <name evidence="10" type="ORF">COCMIDRAFT_109244</name>
</gene>
<name>W6YM26_COCMI</name>
<evidence type="ECO:0000256" key="6">
    <source>
        <dbReference type="ARBA" id="ARBA00023004"/>
    </source>
</evidence>
<keyword evidence="3" id="KW-0349">Heme</keyword>
<dbReference type="PROSITE" id="PS51405">
    <property type="entry name" value="HEME_HALOPEROXIDASE"/>
    <property type="match status" value="1"/>
</dbReference>
<evidence type="ECO:0000259" key="9">
    <source>
        <dbReference type="PROSITE" id="PS51405"/>
    </source>
</evidence>
<evidence type="ECO:0000313" key="11">
    <source>
        <dbReference type="Proteomes" id="UP000054032"/>
    </source>
</evidence>
<keyword evidence="11" id="KW-1185">Reference proteome</keyword>
<dbReference type="eggNOG" id="ENOG502S6CG">
    <property type="taxonomic scope" value="Eukaryota"/>
</dbReference>
<sequence>MKTTSLLYSVSLFLGSALAFPANLLNADISSETLAEINSIVARIERETAAAASAKRQLGLGLVKPVFDANAQRVSVTGEHRYIAPGPNDIRGPCPGLNVLANHGYISRTGVASVIDLTTASTEVFGMATDLSAFLSVYSGLVAGDLTTVSIGGKPKSGGLLTGVTSSLGLLGEAQGLSASHNRFEADCSPTRGDLYKTGDTDSLNLAQFEELAAMPLGPNGYDLTVMHPFRGSRFNNSIATNGRYFAGPFTHYAINTATYLFTYHFFRNHSAQFPDGYLDLETLKSFEGVTGEKGSFKWAAGRERIPDNYYRRAIGDEYGIASFALDAVGALQALPYMAVVGGNTGKPNTFTGVNIADLTGGVFNAQTLLEGNNAMCFAFQFVQFASPDILDGLLGNVLLAVRKLTAVLDPILAILGCPQAAKFDMGLLSSFPGGKM</sequence>
<evidence type="ECO:0000256" key="5">
    <source>
        <dbReference type="ARBA" id="ARBA00023002"/>
    </source>
</evidence>
<evidence type="ECO:0000313" key="10">
    <source>
        <dbReference type="EMBL" id="EUC40277.1"/>
    </source>
</evidence>
<dbReference type="Proteomes" id="UP000054032">
    <property type="component" value="Unassembled WGS sequence"/>
</dbReference>
<reference evidence="10 11" key="1">
    <citation type="journal article" date="2013" name="PLoS Genet.">
        <title>Comparative genome structure, secondary metabolite, and effector coding capacity across Cochliobolus pathogens.</title>
        <authorList>
            <person name="Condon B.J."/>
            <person name="Leng Y."/>
            <person name="Wu D."/>
            <person name="Bushley K.E."/>
            <person name="Ohm R.A."/>
            <person name="Otillar R."/>
            <person name="Martin J."/>
            <person name="Schackwitz W."/>
            <person name="Grimwood J."/>
            <person name="MohdZainudin N."/>
            <person name="Xue C."/>
            <person name="Wang R."/>
            <person name="Manning V.A."/>
            <person name="Dhillon B."/>
            <person name="Tu Z.J."/>
            <person name="Steffenson B.J."/>
            <person name="Salamov A."/>
            <person name="Sun H."/>
            <person name="Lowry S."/>
            <person name="LaButti K."/>
            <person name="Han J."/>
            <person name="Copeland A."/>
            <person name="Lindquist E."/>
            <person name="Barry K."/>
            <person name="Schmutz J."/>
            <person name="Baker S.E."/>
            <person name="Ciuffetti L.M."/>
            <person name="Grigoriev I.V."/>
            <person name="Zhong S."/>
            <person name="Turgeon B.G."/>
        </authorList>
    </citation>
    <scope>NUCLEOTIDE SEQUENCE [LARGE SCALE GENOMIC DNA]</scope>
    <source>
        <strain evidence="10 11">ATCC 44560</strain>
    </source>
</reference>
<dbReference type="GO" id="GO:0046872">
    <property type="term" value="F:metal ion binding"/>
    <property type="evidence" value="ECO:0007669"/>
    <property type="project" value="UniProtKB-KW"/>
</dbReference>
<proteinExistence type="inferred from homology"/>
<dbReference type="EMBL" id="KI964180">
    <property type="protein sequence ID" value="EUC40277.1"/>
    <property type="molecule type" value="Genomic_DNA"/>
</dbReference>
<dbReference type="GeneID" id="19119393"/>
<organism evidence="10 11">
    <name type="scientific">Bipolaris oryzae ATCC 44560</name>
    <dbReference type="NCBI Taxonomy" id="930090"/>
    <lineage>
        <taxon>Eukaryota</taxon>
        <taxon>Fungi</taxon>
        <taxon>Dikarya</taxon>
        <taxon>Ascomycota</taxon>
        <taxon>Pezizomycotina</taxon>
        <taxon>Dothideomycetes</taxon>
        <taxon>Pleosporomycetidae</taxon>
        <taxon>Pleosporales</taxon>
        <taxon>Pleosporineae</taxon>
        <taxon>Pleosporaceae</taxon>
        <taxon>Bipolaris</taxon>
    </lineage>
</organism>
<dbReference type="AlphaFoldDB" id="W6YM26"/>
<dbReference type="HOGENOM" id="CLU_029871_3_2_1"/>
<dbReference type="Pfam" id="PF01328">
    <property type="entry name" value="Peroxidase_2"/>
    <property type="match status" value="1"/>
</dbReference>
<dbReference type="InterPro" id="IPR000028">
    <property type="entry name" value="Chloroperoxidase"/>
</dbReference>
<dbReference type="RefSeq" id="XP_007693213.1">
    <property type="nucleotide sequence ID" value="XM_007695023.1"/>
</dbReference>